<comment type="caution">
    <text evidence="9">The sequence shown here is derived from an EMBL/GenBank/DDBJ whole genome shotgun (WGS) entry which is preliminary data.</text>
</comment>
<dbReference type="InterPro" id="IPR006694">
    <property type="entry name" value="Fatty_acid_hydroxylase"/>
</dbReference>
<name>A0A7W5ZGI8_9BACT</name>
<keyword evidence="2 7" id="KW-0812">Transmembrane</keyword>
<evidence type="ECO:0000256" key="1">
    <source>
        <dbReference type="ARBA" id="ARBA00004127"/>
    </source>
</evidence>
<sequence>MLFLLQFEQDVQPLLLYAAPIIFIFVALEYWFLRHDPHHHYDADDLKASVGIGVGALVINGLLKALTVGLILFCYELVPWRIPNTWWAWVLGYLGIDFCNYLAHYIAHKQRIWWATHVTHHSSEHLNLSTSFRNSWTQHIKIIFFLPVWLSGIHPVITFMCYQIDLLYQFWLHTEVITKLPRWFEYIFVTPSHHRVHHGKNDAYLDKNFGTTFILWDRLFGTFQEETERPIYGLTKPVTSNNVVYLNFHEWRDIVRDVRKAKSWREVTGILFGPP</sequence>
<dbReference type="Proteomes" id="UP000541352">
    <property type="component" value="Unassembled WGS sequence"/>
</dbReference>
<accession>A0A7W5ZGI8</accession>
<keyword evidence="5" id="KW-0443">Lipid metabolism</keyword>
<dbReference type="PANTHER" id="PTHR21624">
    <property type="entry name" value="STEROL DESATURASE-RELATED PROTEIN"/>
    <property type="match status" value="1"/>
</dbReference>
<reference evidence="9 10" key="1">
    <citation type="submission" date="2020-08" db="EMBL/GenBank/DDBJ databases">
        <title>Genomic Encyclopedia of Type Strains, Phase IV (KMG-IV): sequencing the most valuable type-strain genomes for metagenomic binning, comparative biology and taxonomic classification.</title>
        <authorList>
            <person name="Goeker M."/>
        </authorList>
    </citation>
    <scope>NUCLEOTIDE SEQUENCE [LARGE SCALE GENOMIC DNA]</scope>
    <source>
        <strain evidence="9 10">DSM 17976</strain>
    </source>
</reference>
<keyword evidence="4" id="KW-0560">Oxidoreductase</keyword>
<evidence type="ECO:0000256" key="4">
    <source>
        <dbReference type="ARBA" id="ARBA00023002"/>
    </source>
</evidence>
<keyword evidence="10" id="KW-1185">Reference proteome</keyword>
<feature type="transmembrane region" description="Helical" evidence="7">
    <location>
        <begin position="52"/>
        <end position="74"/>
    </location>
</feature>
<comment type="subcellular location">
    <subcellularLocation>
        <location evidence="1">Endomembrane system</location>
        <topology evidence="1">Multi-pass membrane protein</topology>
    </subcellularLocation>
</comment>
<evidence type="ECO:0000256" key="5">
    <source>
        <dbReference type="ARBA" id="ARBA00023098"/>
    </source>
</evidence>
<evidence type="ECO:0000256" key="6">
    <source>
        <dbReference type="ARBA" id="ARBA00023136"/>
    </source>
</evidence>
<gene>
    <name evidence="9" type="ORF">FHS57_000747</name>
</gene>
<evidence type="ECO:0000259" key="8">
    <source>
        <dbReference type="Pfam" id="PF04116"/>
    </source>
</evidence>
<protein>
    <submittedName>
        <fullName evidence="9">Sterol desaturase/sphingolipid hydroxylase (Fatty acid hydroxylase superfamily)</fullName>
    </submittedName>
</protein>
<dbReference type="AlphaFoldDB" id="A0A7W5ZGI8"/>
<evidence type="ECO:0000313" key="10">
    <source>
        <dbReference type="Proteomes" id="UP000541352"/>
    </source>
</evidence>
<dbReference type="GO" id="GO:0008610">
    <property type="term" value="P:lipid biosynthetic process"/>
    <property type="evidence" value="ECO:0007669"/>
    <property type="project" value="InterPro"/>
</dbReference>
<dbReference type="Pfam" id="PF04116">
    <property type="entry name" value="FA_hydroxylase"/>
    <property type="match status" value="1"/>
</dbReference>
<organism evidence="9 10">
    <name type="scientific">Runella defluvii</name>
    <dbReference type="NCBI Taxonomy" id="370973"/>
    <lineage>
        <taxon>Bacteria</taxon>
        <taxon>Pseudomonadati</taxon>
        <taxon>Bacteroidota</taxon>
        <taxon>Cytophagia</taxon>
        <taxon>Cytophagales</taxon>
        <taxon>Spirosomataceae</taxon>
        <taxon>Runella</taxon>
    </lineage>
</organism>
<evidence type="ECO:0000256" key="7">
    <source>
        <dbReference type="SAM" id="Phobius"/>
    </source>
</evidence>
<dbReference type="InterPro" id="IPR051689">
    <property type="entry name" value="Sterol_desaturase/TMEM195"/>
</dbReference>
<dbReference type="GO" id="GO:0006643">
    <property type="term" value="P:membrane lipid metabolic process"/>
    <property type="evidence" value="ECO:0007669"/>
    <property type="project" value="TreeGrafter"/>
</dbReference>
<dbReference type="RefSeq" id="WP_183971535.1">
    <property type="nucleotide sequence ID" value="NZ_JACIBY010000001.1"/>
</dbReference>
<evidence type="ECO:0000313" key="9">
    <source>
        <dbReference type="EMBL" id="MBB3836765.1"/>
    </source>
</evidence>
<proteinExistence type="predicted"/>
<feature type="transmembrane region" description="Helical" evidence="7">
    <location>
        <begin position="86"/>
        <end position="107"/>
    </location>
</feature>
<feature type="transmembrane region" description="Helical" evidence="7">
    <location>
        <begin position="14"/>
        <end position="32"/>
    </location>
</feature>
<evidence type="ECO:0000256" key="3">
    <source>
        <dbReference type="ARBA" id="ARBA00022989"/>
    </source>
</evidence>
<dbReference type="PANTHER" id="PTHR21624:SF1">
    <property type="entry name" value="ALKYLGLYCEROL MONOOXYGENASE"/>
    <property type="match status" value="1"/>
</dbReference>
<dbReference type="GO" id="GO:0012505">
    <property type="term" value="C:endomembrane system"/>
    <property type="evidence" value="ECO:0007669"/>
    <property type="project" value="UniProtKB-SubCell"/>
</dbReference>
<dbReference type="EMBL" id="JACIBY010000001">
    <property type="protein sequence ID" value="MBB3836765.1"/>
    <property type="molecule type" value="Genomic_DNA"/>
</dbReference>
<keyword evidence="6 7" id="KW-0472">Membrane</keyword>
<feature type="transmembrane region" description="Helical" evidence="7">
    <location>
        <begin position="142"/>
        <end position="162"/>
    </location>
</feature>
<keyword evidence="3 7" id="KW-1133">Transmembrane helix</keyword>
<feature type="domain" description="Fatty acid hydroxylase" evidence="8">
    <location>
        <begin position="89"/>
        <end position="222"/>
    </location>
</feature>
<dbReference type="GO" id="GO:0016020">
    <property type="term" value="C:membrane"/>
    <property type="evidence" value="ECO:0007669"/>
    <property type="project" value="GOC"/>
</dbReference>
<dbReference type="GO" id="GO:0005506">
    <property type="term" value="F:iron ion binding"/>
    <property type="evidence" value="ECO:0007669"/>
    <property type="project" value="InterPro"/>
</dbReference>
<evidence type="ECO:0000256" key="2">
    <source>
        <dbReference type="ARBA" id="ARBA00022692"/>
    </source>
</evidence>
<dbReference type="GO" id="GO:0050479">
    <property type="term" value="F:glyceryl-ether monooxygenase activity"/>
    <property type="evidence" value="ECO:0007669"/>
    <property type="project" value="TreeGrafter"/>
</dbReference>